<dbReference type="EMBL" id="AMYB01000006">
    <property type="protein sequence ID" value="OAD01409.1"/>
    <property type="molecule type" value="Genomic_DNA"/>
</dbReference>
<dbReference type="Proteomes" id="UP000077051">
    <property type="component" value="Unassembled WGS sequence"/>
</dbReference>
<gene>
    <name evidence="6" type="ORF">MUCCIDRAFT_41089</name>
</gene>
<keyword evidence="2 4" id="KW-0813">Transport</keyword>
<evidence type="ECO:0000256" key="1">
    <source>
        <dbReference type="ARBA" id="ARBA00010578"/>
    </source>
</evidence>
<organism evidence="6 7">
    <name type="scientific">Mucor lusitanicus CBS 277.49</name>
    <dbReference type="NCBI Taxonomy" id="747725"/>
    <lineage>
        <taxon>Eukaryota</taxon>
        <taxon>Fungi</taxon>
        <taxon>Fungi incertae sedis</taxon>
        <taxon>Mucoromycota</taxon>
        <taxon>Mucoromycotina</taxon>
        <taxon>Mucoromycetes</taxon>
        <taxon>Mucorales</taxon>
        <taxon>Mucorineae</taxon>
        <taxon>Mucoraceae</taxon>
        <taxon>Mucor</taxon>
    </lineage>
</organism>
<dbReference type="InterPro" id="IPR039481">
    <property type="entry name" value="EXOC2/Sec5_N_dom"/>
</dbReference>
<evidence type="ECO:0000313" key="6">
    <source>
        <dbReference type="EMBL" id="OAD01409.1"/>
    </source>
</evidence>
<dbReference type="Pfam" id="PF15469">
    <property type="entry name" value="Sec5"/>
    <property type="match status" value="1"/>
</dbReference>
<dbReference type="OrthoDB" id="26242at2759"/>
<keyword evidence="3 4" id="KW-0268">Exocytosis</keyword>
<dbReference type="AlphaFoldDB" id="A0A162QQL1"/>
<dbReference type="PANTHER" id="PTHR13043">
    <property type="entry name" value="EXOCYST COMPLEX COMPONENT SEC5"/>
    <property type="match status" value="1"/>
</dbReference>
<accession>A0A162QQL1</accession>
<dbReference type="InterPro" id="IPR029175">
    <property type="entry name" value="EXOC2/Sec5"/>
</dbReference>
<comment type="similarity">
    <text evidence="1 4">Belongs to the SEC5 family.</text>
</comment>
<proteinExistence type="inferred from homology"/>
<dbReference type="GO" id="GO:0006893">
    <property type="term" value="P:Golgi to plasma membrane transport"/>
    <property type="evidence" value="ECO:0007669"/>
    <property type="project" value="UniProtKB-UniRule"/>
</dbReference>
<evidence type="ECO:0000313" key="7">
    <source>
        <dbReference type="Proteomes" id="UP000077051"/>
    </source>
</evidence>
<protein>
    <recommendedName>
        <fullName evidence="4">Exocyst complex component SEC5</fullName>
    </recommendedName>
</protein>
<evidence type="ECO:0000256" key="4">
    <source>
        <dbReference type="RuleBase" id="RU365069"/>
    </source>
</evidence>
<comment type="caution">
    <text evidence="6">The sequence shown here is derived from an EMBL/GenBank/DDBJ whole genome shotgun (WGS) entry which is preliminary data.</text>
</comment>
<dbReference type="GO" id="GO:0006887">
    <property type="term" value="P:exocytosis"/>
    <property type="evidence" value="ECO:0007669"/>
    <property type="project" value="UniProtKB-KW"/>
</dbReference>
<dbReference type="STRING" id="747725.A0A162QQL1"/>
<feature type="domain" description="Exocyst complex component EXOC2/Sec5 N-terminal" evidence="5">
    <location>
        <begin position="2"/>
        <end position="793"/>
    </location>
</feature>
<dbReference type="GO" id="GO:0000145">
    <property type="term" value="C:exocyst"/>
    <property type="evidence" value="ECO:0007669"/>
    <property type="project" value="UniProtKB-UniRule"/>
</dbReference>
<reference evidence="6 7" key="1">
    <citation type="submission" date="2015-06" db="EMBL/GenBank/DDBJ databases">
        <title>Expansion of signal transduction pathways in fungi by whole-genome duplication.</title>
        <authorList>
            <consortium name="DOE Joint Genome Institute"/>
            <person name="Corrochano L.M."/>
            <person name="Kuo A."/>
            <person name="Marcet-Houben M."/>
            <person name="Polaino S."/>
            <person name="Salamov A."/>
            <person name="Villalobos J.M."/>
            <person name="Alvarez M.I."/>
            <person name="Avalos J."/>
            <person name="Benito E.P."/>
            <person name="Benoit I."/>
            <person name="Burger G."/>
            <person name="Camino L.P."/>
            <person name="Canovas D."/>
            <person name="Cerda-Olmedo E."/>
            <person name="Cheng J.-F."/>
            <person name="Dominguez A."/>
            <person name="Elias M."/>
            <person name="Eslava A.P."/>
            <person name="Glaser F."/>
            <person name="Grimwood J."/>
            <person name="Gutierrez G."/>
            <person name="Heitman J."/>
            <person name="Henrissat B."/>
            <person name="Iturriaga E.A."/>
            <person name="Lang B.F."/>
            <person name="Lavin J.L."/>
            <person name="Lee S."/>
            <person name="Li W."/>
            <person name="Lindquist E."/>
            <person name="Lopez-Garcia S."/>
            <person name="Luque E.M."/>
            <person name="Marcos A.T."/>
            <person name="Martin J."/>
            <person name="Mccluskey K."/>
            <person name="Medina H.R."/>
            <person name="Miralles-Duran A."/>
            <person name="Miyazaki A."/>
            <person name="Munoz-Torres E."/>
            <person name="Oguiza J.A."/>
            <person name="Ohm R."/>
            <person name="Olmedo M."/>
            <person name="Orejas M."/>
            <person name="Ortiz-Castellanos L."/>
            <person name="Pisabarro A.G."/>
            <person name="Rodriguez-Romero J."/>
            <person name="Ruiz-Herrera J."/>
            <person name="Ruiz-Vazquez R."/>
            <person name="Sanz C."/>
            <person name="Schackwitz W."/>
            <person name="Schmutz J."/>
            <person name="Shahriari M."/>
            <person name="Shelest E."/>
            <person name="Silva-Franco F."/>
            <person name="Soanes D."/>
            <person name="Syed K."/>
            <person name="Tagua V.G."/>
            <person name="Talbot N.J."/>
            <person name="Thon M."/>
            <person name="De Vries R.P."/>
            <person name="Wiebenga A."/>
            <person name="Yadav J.S."/>
            <person name="Braun E.L."/>
            <person name="Baker S."/>
            <person name="Garre V."/>
            <person name="Horwitz B."/>
            <person name="Torres-Martinez S."/>
            <person name="Idnurm A."/>
            <person name="Herrera-Estrella A."/>
            <person name="Gabaldon T."/>
            <person name="Grigoriev I.V."/>
        </authorList>
    </citation>
    <scope>NUCLEOTIDE SEQUENCE [LARGE SCALE GENOMIC DNA]</scope>
    <source>
        <strain evidence="6 7">CBS 277.49</strain>
    </source>
</reference>
<evidence type="ECO:0000256" key="2">
    <source>
        <dbReference type="ARBA" id="ARBA00022448"/>
    </source>
</evidence>
<keyword evidence="4" id="KW-0653">Protein transport</keyword>
<dbReference type="GO" id="GO:0015031">
    <property type="term" value="P:protein transport"/>
    <property type="evidence" value="ECO:0007669"/>
    <property type="project" value="UniProtKB-KW"/>
</dbReference>
<dbReference type="PANTHER" id="PTHR13043:SF1">
    <property type="entry name" value="EXOCYST COMPLEX COMPONENT 2"/>
    <property type="match status" value="1"/>
</dbReference>
<evidence type="ECO:0000259" key="5">
    <source>
        <dbReference type="Pfam" id="PF15469"/>
    </source>
</evidence>
<dbReference type="VEuPathDB" id="FungiDB:MUCCIDRAFT_41089"/>
<comment type="function">
    <text evidence="4">Component of the exocyst complex involved in the docking of exocytic vesicles with fusion sites on the plasma membrane.</text>
</comment>
<evidence type="ECO:0000256" key="3">
    <source>
        <dbReference type="ARBA" id="ARBA00022483"/>
    </source>
</evidence>
<sequence>MMITNKKFQPRQFLLQVHKHTAYNDLVAGEERLRRDVDQRAEALKNLVHQNFDRFVSAKNTIDHVYEEMKSKQLNQQQDYGTIDIQRSLDAANTRAEQIYGPVVERRQRVEKLKSTLYILQRYRFLFNLPSSLLESIKQTKYEAAIRDYKKGKYLYQVLKGDLDSTDRSTGLSDMEKDTGITDLHRKVFDKVWTEVSKIVIELQNVLLRMLADPWRSMDDQEKTINFLFDLDTTEDPAWFYLDSQYQWIMGLMKETYDASVRKINRLKAEDGDAEESATKRSLALKQAIEHISTKLAGLNMESSSELQIWQAISELVKSQSSLLLRCLPDFWRLSTAFIEGKFANKAAAVSSSGPMVEQCQRMTRDIIGRYATLISEYFSLHQRQLQTKQTMDGDKYVMPAFVPINANSIYTCEYLTLIIGDLANCVNNINTINLAGEAFSGLTDLMEKARSKFIDVLCKCWERDAKTFYMLEEWILDPQNPQFTTLLKRYYDYHKFCARTAYKICSLAAIRADINEPQERIIPPSYIEKVRGSFLESTYTFLDGLVQLAFTDYTPLSEKDELLLAKKREKIDVHSMDVRILLTVSNLDHMRCNVMRKLIDLFEDAFHVKMEEDLRTLIDVVDQLDEILFGDYIKRKSQMIRDIIRQGILMSGIDWSSIPKPQEVHPFVYEALITLVMVHSQISSVTKQLVSRALSKLLETMANDCLDSFRQVERFGMGGMLQATLEIEFMHQTLSQYVTPAASDTLQSIYQTIEQAYDPQQQQSSNLQSELSHVKELLVFSRKSTVVQFLCFKQNKDRSKKSTAASAK</sequence>
<comment type="subunit">
    <text evidence="4">Component of the exocyst complex.</text>
</comment>
<name>A0A162QQL1_MUCCL</name>
<keyword evidence="7" id="KW-1185">Reference proteome</keyword>